<dbReference type="SUPFAM" id="SSF51735">
    <property type="entry name" value="NAD(P)-binding Rossmann-fold domains"/>
    <property type="match status" value="1"/>
</dbReference>
<dbReference type="PRINTS" id="PR00081">
    <property type="entry name" value="GDHRDH"/>
</dbReference>
<dbReference type="PATRIC" id="fig|1423804.4.peg.1203"/>
<dbReference type="PROSITE" id="PS00061">
    <property type="entry name" value="ADH_SHORT"/>
    <property type="match status" value="1"/>
</dbReference>
<dbReference type="InterPro" id="IPR036291">
    <property type="entry name" value="NAD(P)-bd_dom_sf"/>
</dbReference>
<evidence type="ECO:0000313" key="5">
    <source>
        <dbReference type="Proteomes" id="UP000051442"/>
    </source>
</evidence>
<protein>
    <submittedName>
        <fullName evidence="4">Uncharacterized protein</fullName>
    </submittedName>
</protein>
<dbReference type="InterPro" id="IPR002347">
    <property type="entry name" value="SDR_fam"/>
</dbReference>
<dbReference type="Proteomes" id="UP000051442">
    <property type="component" value="Unassembled WGS sequence"/>
</dbReference>
<dbReference type="Pfam" id="PF00106">
    <property type="entry name" value="adh_short"/>
    <property type="match status" value="1"/>
</dbReference>
<proteinExistence type="inferred from homology"/>
<gene>
    <name evidence="4" type="ORF">FD14_GL001121</name>
</gene>
<dbReference type="PANTHER" id="PTHR44169:SF6">
    <property type="entry name" value="NADPH-DEPENDENT 1-ACYLDIHYDROXYACETONE PHOSPHATE REDUCTASE"/>
    <property type="match status" value="1"/>
</dbReference>
<dbReference type="Gene3D" id="3.40.50.720">
    <property type="entry name" value="NAD(P)-binding Rossmann-like Domain"/>
    <property type="match status" value="1"/>
</dbReference>
<evidence type="ECO:0000256" key="3">
    <source>
        <dbReference type="RuleBase" id="RU000363"/>
    </source>
</evidence>
<keyword evidence="2" id="KW-0560">Oxidoreductase</keyword>
<dbReference type="STRING" id="1423804.FD14_GL001121"/>
<comment type="caution">
    <text evidence="4">The sequence shown here is derived from an EMBL/GenBank/DDBJ whole genome shotgun (WGS) entry which is preliminary data.</text>
</comment>
<dbReference type="OrthoDB" id="9810734at2"/>
<dbReference type="GO" id="GO:0016491">
    <property type="term" value="F:oxidoreductase activity"/>
    <property type="evidence" value="ECO:0007669"/>
    <property type="project" value="UniProtKB-KW"/>
</dbReference>
<dbReference type="PRINTS" id="PR00080">
    <property type="entry name" value="SDRFAMILY"/>
</dbReference>
<name>A0A0R2EZC0_9LACO</name>
<evidence type="ECO:0000313" key="4">
    <source>
        <dbReference type="EMBL" id="KRN21379.1"/>
    </source>
</evidence>
<dbReference type="RefSeq" id="WP_057152041.1">
    <property type="nucleotide sequence ID" value="NZ_AYZM01000117.1"/>
</dbReference>
<dbReference type="EMBL" id="AYZM01000117">
    <property type="protein sequence ID" value="KRN21379.1"/>
    <property type="molecule type" value="Genomic_DNA"/>
</dbReference>
<dbReference type="InterPro" id="IPR020904">
    <property type="entry name" value="Sc_DH/Rdtase_CS"/>
</dbReference>
<dbReference type="AlphaFoldDB" id="A0A0R2EZC0"/>
<reference evidence="4 5" key="1">
    <citation type="journal article" date="2015" name="Genome Announc.">
        <title>Expanding the biotechnology potential of lactobacilli through comparative genomics of 213 strains and associated genera.</title>
        <authorList>
            <person name="Sun Z."/>
            <person name="Harris H.M."/>
            <person name="McCann A."/>
            <person name="Guo C."/>
            <person name="Argimon S."/>
            <person name="Zhang W."/>
            <person name="Yang X."/>
            <person name="Jeffery I.B."/>
            <person name="Cooney J.C."/>
            <person name="Kagawa T.F."/>
            <person name="Liu W."/>
            <person name="Song Y."/>
            <person name="Salvetti E."/>
            <person name="Wrobel A."/>
            <person name="Rasinkangas P."/>
            <person name="Parkhill J."/>
            <person name="Rea M.C."/>
            <person name="O'Sullivan O."/>
            <person name="Ritari J."/>
            <person name="Douillard F.P."/>
            <person name="Paul Ross R."/>
            <person name="Yang R."/>
            <person name="Briner A.E."/>
            <person name="Felis G.E."/>
            <person name="de Vos W.M."/>
            <person name="Barrangou R."/>
            <person name="Klaenhammer T.R."/>
            <person name="Caufield P.W."/>
            <person name="Cui Y."/>
            <person name="Zhang H."/>
            <person name="O'Toole P.W."/>
        </authorList>
    </citation>
    <scope>NUCLEOTIDE SEQUENCE [LARGE SCALE GENOMIC DNA]</scope>
    <source>
        <strain evidence="4 5">DSM 23365</strain>
    </source>
</reference>
<comment type="similarity">
    <text evidence="1 3">Belongs to the short-chain dehydrogenases/reductases (SDR) family.</text>
</comment>
<accession>A0A0R2EZC0</accession>
<organism evidence="4 5">
    <name type="scientific">Secundilactobacillus similis DSM 23365 = JCM 2765</name>
    <dbReference type="NCBI Taxonomy" id="1423804"/>
    <lineage>
        <taxon>Bacteria</taxon>
        <taxon>Bacillati</taxon>
        <taxon>Bacillota</taxon>
        <taxon>Bacilli</taxon>
        <taxon>Lactobacillales</taxon>
        <taxon>Lactobacillaceae</taxon>
        <taxon>Secundilactobacillus</taxon>
    </lineage>
</organism>
<dbReference type="PANTHER" id="PTHR44169">
    <property type="entry name" value="NADPH-DEPENDENT 1-ACYLDIHYDROXYACETONE PHOSPHATE REDUCTASE"/>
    <property type="match status" value="1"/>
</dbReference>
<evidence type="ECO:0000256" key="1">
    <source>
        <dbReference type="ARBA" id="ARBA00006484"/>
    </source>
</evidence>
<keyword evidence="5" id="KW-1185">Reference proteome</keyword>
<evidence type="ECO:0000256" key="2">
    <source>
        <dbReference type="ARBA" id="ARBA00023002"/>
    </source>
</evidence>
<sequence length="257" mass="28643">MELVNHHVLITGGTTGIGFAIAQKLLSLGNDVLVVDYSQTNIDQAKKTQPALQTFKADLSSASERQRLADWVQVHFSDLDMLINNAGIQRWINLQNQDKRQSWDWYHQELAINFEAPLHLTMLLLPLITSHPNSAIINVSSGLVITTGAWVPLYTASKNAVHGFTQSLRLQLEEADTAVFEILPPAVNTNLGGSGEHTYGSDLNEFVSAVIDQLASDTPEITFDTSWTQLRATKQENNDMTEQVWHMFKDNPTFKNA</sequence>